<dbReference type="InterPro" id="IPR023404">
    <property type="entry name" value="rSAM_horseshoe"/>
</dbReference>
<dbReference type="Pfam" id="PF02310">
    <property type="entry name" value="B12-binding"/>
    <property type="match status" value="1"/>
</dbReference>
<sequence>MKRVDVALIHAPSVYDFRERPYVHYGPISDVIPSKPVFDMYPAGFFSLASYLEERGVKTGIFNLAAKMVNDPRFDVPRFLRSLEASVYGIDLHWLVHAHGALEIARLVKELRKGHVVLGGFSATYYWREILEKFPYVDAIVLGDTTEPVFFEVVQALEAGRLDKLGEVPNLAYRDENGRVRFNGLRYVPVELDELRPKYDIVVKVMVRSGITYSIPWSTFLKHPVTAVITYKGCTFNCLACGGSRFTYNVIYGRRKLGVKKPETLFEEYKEITERLKAPIFFVNDLQVLGKSYVERLVSLLRSERAGVEVFFEFFTPPPRDFLAVLRSAEERVYLQISPETHDESIRSTYGRPYTNSSLKAFLRNAEDLGFTRVDLYFMVGLPGQTPENVKGIGSFFEELRRIAPKVVDAFVAPLAPFVDPGSPAFHMSGKYGYRLFAYTLSDHRKLLLADKWYLMLNYETRWMTRAEIAAATYNAVESLATSKYRAGVIDEEYFREVMESIQLARRGGRPEILDSKETLREEELYPMKALNLSYLTPKVILEIAKYMVRS</sequence>
<dbReference type="NCBIfam" id="TIGR04190">
    <property type="entry name" value="B12_SAM_Ta0216"/>
    <property type="match status" value="1"/>
</dbReference>
<evidence type="ECO:0000256" key="3">
    <source>
        <dbReference type="ARBA" id="ARBA00022679"/>
    </source>
</evidence>
<evidence type="ECO:0000256" key="4">
    <source>
        <dbReference type="ARBA" id="ARBA00022691"/>
    </source>
</evidence>
<name>A1RWA1_THEPD</name>
<dbReference type="InterPro" id="IPR051198">
    <property type="entry name" value="BchE-like"/>
</dbReference>
<dbReference type="PANTHER" id="PTHR43409:SF7">
    <property type="entry name" value="BLL1977 PROTEIN"/>
    <property type="match status" value="1"/>
</dbReference>
<dbReference type="EMBL" id="CP000505">
    <property type="protein sequence ID" value="ABL77481.1"/>
    <property type="molecule type" value="Genomic_DNA"/>
</dbReference>
<dbReference type="HOGENOM" id="CLU_478700_0_0_2"/>
<keyword evidence="6" id="KW-0408">Iron</keyword>
<accession>A1RWA1</accession>
<dbReference type="InterPro" id="IPR034466">
    <property type="entry name" value="Methyltransferase_Class_B"/>
</dbReference>
<dbReference type="CDD" id="cd02068">
    <property type="entry name" value="radical_SAM_B12_BD"/>
    <property type="match status" value="1"/>
</dbReference>
<dbReference type="SMART" id="SM00729">
    <property type="entry name" value="Elp3"/>
    <property type="match status" value="1"/>
</dbReference>
<dbReference type="GO" id="GO:0003824">
    <property type="term" value="F:catalytic activity"/>
    <property type="evidence" value="ECO:0007669"/>
    <property type="project" value="InterPro"/>
</dbReference>
<evidence type="ECO:0000256" key="2">
    <source>
        <dbReference type="ARBA" id="ARBA00022603"/>
    </source>
</evidence>
<dbReference type="Pfam" id="PF04055">
    <property type="entry name" value="Radical_SAM"/>
    <property type="match status" value="1"/>
</dbReference>
<evidence type="ECO:0000259" key="8">
    <source>
        <dbReference type="PROSITE" id="PS51332"/>
    </source>
</evidence>
<evidence type="ECO:0000256" key="7">
    <source>
        <dbReference type="ARBA" id="ARBA00023014"/>
    </source>
</evidence>
<evidence type="ECO:0000256" key="5">
    <source>
        <dbReference type="ARBA" id="ARBA00022723"/>
    </source>
</evidence>
<dbReference type="STRING" id="368408.Tpen_0071"/>
<keyword evidence="4" id="KW-0949">S-adenosyl-L-methionine</keyword>
<dbReference type="InterPro" id="IPR006158">
    <property type="entry name" value="Cobalamin-bd"/>
</dbReference>
<dbReference type="GeneID" id="4601779"/>
<gene>
    <name evidence="9" type="ordered locus">Tpen_0071</name>
</gene>
<dbReference type="RefSeq" id="WP_011751746.1">
    <property type="nucleotide sequence ID" value="NC_008698.1"/>
</dbReference>
<dbReference type="EnsemblBacteria" id="ABL77481">
    <property type="protein sequence ID" value="ABL77481"/>
    <property type="gene ID" value="Tpen_0071"/>
</dbReference>
<evidence type="ECO:0000256" key="6">
    <source>
        <dbReference type="ARBA" id="ARBA00023004"/>
    </source>
</evidence>
<dbReference type="SFLD" id="SFLDG01082">
    <property type="entry name" value="B12-binding_domain_containing"/>
    <property type="match status" value="1"/>
</dbReference>
<dbReference type="Gene3D" id="3.40.50.280">
    <property type="entry name" value="Cobalamin-binding domain"/>
    <property type="match status" value="1"/>
</dbReference>
<dbReference type="SFLD" id="SFLDF00326">
    <property type="entry name" value="5''-pyrrole_methytransferase"/>
    <property type="match status" value="1"/>
</dbReference>
<dbReference type="GO" id="GO:0051539">
    <property type="term" value="F:4 iron, 4 sulfur cluster binding"/>
    <property type="evidence" value="ECO:0007669"/>
    <property type="project" value="UniProtKB-KW"/>
</dbReference>
<dbReference type="InterPro" id="IPR058240">
    <property type="entry name" value="rSAM_sf"/>
</dbReference>
<dbReference type="GO" id="GO:0046872">
    <property type="term" value="F:metal ion binding"/>
    <property type="evidence" value="ECO:0007669"/>
    <property type="project" value="UniProtKB-KW"/>
</dbReference>
<keyword evidence="5" id="KW-0479">Metal-binding</keyword>
<dbReference type="OrthoDB" id="2305at2157"/>
<evidence type="ECO:0000256" key="1">
    <source>
        <dbReference type="ARBA" id="ARBA00001966"/>
    </source>
</evidence>
<organism evidence="9 10">
    <name type="scientific">Thermofilum pendens (strain DSM 2475 / Hrk 5)</name>
    <dbReference type="NCBI Taxonomy" id="368408"/>
    <lineage>
        <taxon>Archaea</taxon>
        <taxon>Thermoproteota</taxon>
        <taxon>Thermoprotei</taxon>
        <taxon>Thermofilales</taxon>
        <taxon>Thermofilaceae</taxon>
        <taxon>Thermofilum</taxon>
    </lineage>
</organism>
<dbReference type="SFLD" id="SFLDS00029">
    <property type="entry name" value="Radical_SAM"/>
    <property type="match status" value="1"/>
</dbReference>
<dbReference type="SUPFAM" id="SSF102114">
    <property type="entry name" value="Radical SAM enzymes"/>
    <property type="match status" value="1"/>
</dbReference>
<dbReference type="PANTHER" id="PTHR43409">
    <property type="entry name" value="ANAEROBIC MAGNESIUM-PROTOPORPHYRIN IX MONOMETHYL ESTER CYCLASE-RELATED"/>
    <property type="match status" value="1"/>
</dbReference>
<keyword evidence="2" id="KW-0489">Methyltransferase</keyword>
<dbReference type="Gene3D" id="3.80.30.20">
    <property type="entry name" value="tm_1862 like domain"/>
    <property type="match status" value="1"/>
</dbReference>
<dbReference type="InterPro" id="IPR007197">
    <property type="entry name" value="rSAM"/>
</dbReference>
<protein>
    <submittedName>
        <fullName evidence="9">Radical SAM domain protein</fullName>
    </submittedName>
</protein>
<keyword evidence="10" id="KW-1185">Reference proteome</keyword>
<dbReference type="InterPro" id="IPR006638">
    <property type="entry name" value="Elp3/MiaA/NifB-like_rSAM"/>
</dbReference>
<evidence type="ECO:0000313" key="10">
    <source>
        <dbReference type="Proteomes" id="UP000000641"/>
    </source>
</evidence>
<dbReference type="Proteomes" id="UP000000641">
    <property type="component" value="Chromosome"/>
</dbReference>
<comment type="cofactor">
    <cofactor evidence="1">
        <name>[4Fe-4S] cluster</name>
        <dbReference type="ChEBI" id="CHEBI:49883"/>
    </cofactor>
</comment>
<reference evidence="10" key="1">
    <citation type="journal article" date="2008" name="J. Bacteriol.">
        <title>Genome sequence of Thermofilum pendens reveals an exceptional loss of biosynthetic pathways without genome reduction.</title>
        <authorList>
            <person name="Anderson I."/>
            <person name="Rodriguez J."/>
            <person name="Susanti D."/>
            <person name="Porat I."/>
            <person name="Reich C."/>
            <person name="Ulrich L.E."/>
            <person name="Elkins J.G."/>
            <person name="Mavromatis K."/>
            <person name="Lykidis A."/>
            <person name="Kim E."/>
            <person name="Thompson L.S."/>
            <person name="Nolan M."/>
            <person name="Land M."/>
            <person name="Copeland A."/>
            <person name="Lapidus A."/>
            <person name="Lucas S."/>
            <person name="Detter C."/>
            <person name="Zhulin I.B."/>
            <person name="Olsen G.J."/>
            <person name="Whitman W."/>
            <person name="Mukhopadhyay B."/>
            <person name="Bristow J."/>
            <person name="Kyrpides N."/>
        </authorList>
    </citation>
    <scope>NUCLEOTIDE SEQUENCE [LARGE SCALE GENOMIC DNA]</scope>
    <source>
        <strain evidence="10">DSM 2475 / Hrk 5</strain>
    </source>
</reference>
<dbReference type="eggNOG" id="arCOG01364">
    <property type="taxonomic scope" value="Archaea"/>
</dbReference>
<feature type="domain" description="B12-binding" evidence="8">
    <location>
        <begin position="28"/>
        <end position="164"/>
    </location>
</feature>
<keyword evidence="3" id="KW-0808">Transferase</keyword>
<dbReference type="SFLD" id="SFLDG01123">
    <property type="entry name" value="methyltransferase_(Class_B)"/>
    <property type="match status" value="1"/>
</dbReference>
<dbReference type="AlphaFoldDB" id="A1RWA1"/>
<evidence type="ECO:0000313" key="9">
    <source>
        <dbReference type="EMBL" id="ABL77481.1"/>
    </source>
</evidence>
<dbReference type="KEGG" id="tpe:Tpen_0071"/>
<keyword evidence="7" id="KW-0411">Iron-sulfur</keyword>
<dbReference type="InterPro" id="IPR026447">
    <property type="entry name" value="B12_SAM_Ta0216"/>
</dbReference>
<proteinExistence type="predicted"/>
<dbReference type="GO" id="GO:0031419">
    <property type="term" value="F:cobalamin binding"/>
    <property type="evidence" value="ECO:0007669"/>
    <property type="project" value="InterPro"/>
</dbReference>
<dbReference type="PROSITE" id="PS51332">
    <property type="entry name" value="B12_BINDING"/>
    <property type="match status" value="1"/>
</dbReference>